<feature type="domain" description="Nematode cuticle collagen N-terminal" evidence="4">
    <location>
        <begin position="5"/>
        <end position="57"/>
    </location>
</feature>
<keyword evidence="3" id="KW-0812">Transmembrane</keyword>
<sequence length="312" mass="32017">MSINKATLGVIGLSGTTLLLCLFGIATIYDEIQSIWTELDFEMDRFKLETDDMWRDMLAMGAGTPSNRARRQAAGGYSAPQAAPAPIPVCKCKAKNVCPPGPAGPAGGEGPPGVPGIPGKEGVPGITAENWQSAPIVQWAQLERLELLGSRDNEEFAVRGAIQGRQGATVCPACQPSKARPGKRDALAPRAQMAPRAMTRRSRSGAKDRAGRPAKLGTREHLALPATPGGPGKEGAAGPPGAAGFPGAPGNEGEEGGLGTLGKQGQDAAYCPCPNRGAGGAGGGGSRSGRSSGTNDGTRKSQQNSNMLHHRI</sequence>
<feature type="compositionally biased region" description="Basic and acidic residues" evidence="2">
    <location>
        <begin position="205"/>
        <end position="222"/>
    </location>
</feature>
<evidence type="ECO:0000256" key="3">
    <source>
        <dbReference type="SAM" id="Phobius"/>
    </source>
</evidence>
<dbReference type="InterPro" id="IPR002486">
    <property type="entry name" value="Col_cuticle_N"/>
</dbReference>
<feature type="compositionally biased region" description="Gly residues" evidence="2">
    <location>
        <begin position="277"/>
        <end position="287"/>
    </location>
</feature>
<dbReference type="Pfam" id="PF01484">
    <property type="entry name" value="Col_cuticle_N"/>
    <property type="match status" value="1"/>
</dbReference>
<evidence type="ECO:0000259" key="4">
    <source>
        <dbReference type="SMART" id="SM01088"/>
    </source>
</evidence>
<reference evidence="5" key="1">
    <citation type="submission" date="2014-05" db="EMBL/GenBank/DDBJ databases">
        <title>The genome and life-stage specific transcriptomes of Globodera pallida elucidate key aspects of plant parasitism by a cyst nematode.</title>
        <authorList>
            <person name="Cotton J.A."/>
            <person name="Lilley C.J."/>
            <person name="Jones L.M."/>
            <person name="Kikuchi T."/>
            <person name="Reid A.J."/>
            <person name="Thorpe P."/>
            <person name="Tsai I.J."/>
            <person name="Beasley H."/>
            <person name="Blok V."/>
            <person name="Cock P.J.A."/>
            <person name="Van den Akker S.E."/>
            <person name="Holroyd N."/>
            <person name="Hunt M."/>
            <person name="Mantelin S."/>
            <person name="Naghra H."/>
            <person name="Pain A."/>
            <person name="Palomares-Rius J.E."/>
            <person name="Zarowiecki M."/>
            <person name="Berriman M."/>
            <person name="Jones J.T."/>
            <person name="Urwin P.E."/>
        </authorList>
    </citation>
    <scope>NUCLEOTIDE SEQUENCE [LARGE SCALE GENOMIC DNA]</scope>
    <source>
        <strain evidence="5">Lindley</strain>
    </source>
</reference>
<dbReference type="PANTHER" id="PTHR24637">
    <property type="entry name" value="COLLAGEN"/>
    <property type="match status" value="1"/>
</dbReference>
<dbReference type="PANTHER" id="PTHR24637:SF421">
    <property type="entry name" value="CUTICLE COLLAGEN DPY-2"/>
    <property type="match status" value="1"/>
</dbReference>
<evidence type="ECO:0000256" key="1">
    <source>
        <dbReference type="ARBA" id="ARBA00022737"/>
    </source>
</evidence>
<dbReference type="Proteomes" id="UP000050741">
    <property type="component" value="Unassembled WGS sequence"/>
</dbReference>
<evidence type="ECO:0000313" key="5">
    <source>
        <dbReference type="Proteomes" id="UP000050741"/>
    </source>
</evidence>
<dbReference type="WBParaSite" id="GPLIN_000895400">
    <property type="protein sequence ID" value="GPLIN_000895400"/>
    <property type="gene ID" value="GPLIN_000895400"/>
</dbReference>
<evidence type="ECO:0000256" key="2">
    <source>
        <dbReference type="SAM" id="MobiDB-lite"/>
    </source>
</evidence>
<feature type="compositionally biased region" description="Polar residues" evidence="2">
    <location>
        <begin position="294"/>
        <end position="312"/>
    </location>
</feature>
<feature type="compositionally biased region" description="Low complexity" evidence="2">
    <location>
        <begin position="236"/>
        <end position="251"/>
    </location>
</feature>
<dbReference type="AlphaFoldDB" id="A0A183C7V8"/>
<keyword evidence="3" id="KW-0472">Membrane</keyword>
<feature type="region of interest" description="Disordered" evidence="2">
    <location>
        <begin position="171"/>
        <end position="312"/>
    </location>
</feature>
<reference evidence="6" key="2">
    <citation type="submission" date="2016-06" db="UniProtKB">
        <authorList>
            <consortium name="WormBaseParasite"/>
        </authorList>
    </citation>
    <scope>IDENTIFICATION</scope>
</reference>
<organism evidence="5 6">
    <name type="scientific">Globodera pallida</name>
    <name type="common">Potato cyst nematode worm</name>
    <name type="synonym">Heterodera pallida</name>
    <dbReference type="NCBI Taxonomy" id="36090"/>
    <lineage>
        <taxon>Eukaryota</taxon>
        <taxon>Metazoa</taxon>
        <taxon>Ecdysozoa</taxon>
        <taxon>Nematoda</taxon>
        <taxon>Chromadorea</taxon>
        <taxon>Rhabditida</taxon>
        <taxon>Tylenchina</taxon>
        <taxon>Tylenchomorpha</taxon>
        <taxon>Tylenchoidea</taxon>
        <taxon>Heteroderidae</taxon>
        <taxon>Heteroderinae</taxon>
        <taxon>Globodera</taxon>
    </lineage>
</organism>
<keyword evidence="1" id="KW-0677">Repeat</keyword>
<keyword evidence="3" id="KW-1133">Transmembrane helix</keyword>
<dbReference type="SMART" id="SM01088">
    <property type="entry name" value="Col_cuticle_N"/>
    <property type="match status" value="1"/>
</dbReference>
<evidence type="ECO:0000313" key="6">
    <source>
        <dbReference type="WBParaSite" id="GPLIN_000895400"/>
    </source>
</evidence>
<protein>
    <submittedName>
        <fullName evidence="6">Col_cuticle_N domain-containing protein</fullName>
    </submittedName>
</protein>
<name>A0A183C7V8_GLOPA</name>
<accession>A0A183C7V8</accession>
<dbReference type="GO" id="GO:0042302">
    <property type="term" value="F:structural constituent of cuticle"/>
    <property type="evidence" value="ECO:0007669"/>
    <property type="project" value="InterPro"/>
</dbReference>
<keyword evidence="5" id="KW-1185">Reference proteome</keyword>
<feature type="transmembrane region" description="Helical" evidence="3">
    <location>
        <begin position="7"/>
        <end position="29"/>
    </location>
</feature>
<proteinExistence type="predicted"/>